<feature type="region of interest" description="Disordered" evidence="2">
    <location>
        <begin position="283"/>
        <end position="425"/>
    </location>
</feature>
<dbReference type="InterPro" id="IPR007573">
    <property type="entry name" value="QWRF"/>
</dbReference>
<feature type="compositionally biased region" description="Low complexity" evidence="2">
    <location>
        <begin position="283"/>
        <end position="302"/>
    </location>
</feature>
<comment type="caution">
    <text evidence="3">The sequence shown here is derived from an EMBL/GenBank/DDBJ whole genome shotgun (WGS) entry which is preliminary data.</text>
</comment>
<gene>
    <name evidence="3" type="ORF">ZOSMA_222G00100</name>
</gene>
<evidence type="ECO:0000256" key="2">
    <source>
        <dbReference type="SAM" id="MobiDB-lite"/>
    </source>
</evidence>
<organism evidence="3 4">
    <name type="scientific">Zostera marina</name>
    <name type="common">Eelgrass</name>
    <dbReference type="NCBI Taxonomy" id="29655"/>
    <lineage>
        <taxon>Eukaryota</taxon>
        <taxon>Viridiplantae</taxon>
        <taxon>Streptophyta</taxon>
        <taxon>Embryophyta</taxon>
        <taxon>Tracheophyta</taxon>
        <taxon>Spermatophyta</taxon>
        <taxon>Magnoliopsida</taxon>
        <taxon>Liliopsida</taxon>
        <taxon>Zosteraceae</taxon>
        <taxon>Zostera</taxon>
    </lineage>
</organism>
<dbReference type="EMBL" id="LFYR01000791">
    <property type="protein sequence ID" value="KMZ69065.1"/>
    <property type="molecule type" value="Genomic_DNA"/>
</dbReference>
<dbReference type="OrthoDB" id="1924320at2759"/>
<dbReference type="AlphaFoldDB" id="A0A0K9PLF2"/>
<dbReference type="PANTHER" id="PTHR31807">
    <property type="entry name" value="AUGMIN FAMILY MEMBER"/>
    <property type="match status" value="1"/>
</dbReference>
<dbReference type="Pfam" id="PF04484">
    <property type="entry name" value="QWRF"/>
    <property type="match status" value="1"/>
</dbReference>
<feature type="compositionally biased region" description="Polar residues" evidence="2">
    <location>
        <begin position="137"/>
        <end position="147"/>
    </location>
</feature>
<dbReference type="GO" id="GO:0051225">
    <property type="term" value="P:spindle assembly"/>
    <property type="evidence" value="ECO:0000318"/>
    <property type="project" value="GO_Central"/>
</dbReference>
<feature type="region of interest" description="Disordered" evidence="2">
    <location>
        <begin position="180"/>
        <end position="245"/>
    </location>
</feature>
<dbReference type="STRING" id="29655.A0A0K9PLF2"/>
<dbReference type="OMA" id="LCNAWVT"/>
<feature type="compositionally biased region" description="Low complexity" evidence="2">
    <location>
        <begin position="57"/>
        <end position="109"/>
    </location>
</feature>
<dbReference type="PANTHER" id="PTHR31807:SF2">
    <property type="entry name" value="PROTEIN SNOWY COTYLEDON 3"/>
    <property type="match status" value="1"/>
</dbReference>
<dbReference type="GO" id="GO:0008017">
    <property type="term" value="F:microtubule binding"/>
    <property type="evidence" value="ECO:0000318"/>
    <property type="project" value="GO_Central"/>
</dbReference>
<proteinExistence type="inferred from homology"/>
<comment type="similarity">
    <text evidence="1">Belongs to the QWRF family.</text>
</comment>
<reference evidence="4" key="1">
    <citation type="journal article" date="2016" name="Nature">
        <title>The genome of the seagrass Zostera marina reveals angiosperm adaptation to the sea.</title>
        <authorList>
            <person name="Olsen J.L."/>
            <person name="Rouze P."/>
            <person name="Verhelst B."/>
            <person name="Lin Y.-C."/>
            <person name="Bayer T."/>
            <person name="Collen J."/>
            <person name="Dattolo E."/>
            <person name="De Paoli E."/>
            <person name="Dittami S."/>
            <person name="Maumus F."/>
            <person name="Michel G."/>
            <person name="Kersting A."/>
            <person name="Lauritano C."/>
            <person name="Lohaus R."/>
            <person name="Toepel M."/>
            <person name="Tonon T."/>
            <person name="Vanneste K."/>
            <person name="Amirebrahimi M."/>
            <person name="Brakel J."/>
            <person name="Bostroem C."/>
            <person name="Chovatia M."/>
            <person name="Grimwood J."/>
            <person name="Jenkins J.W."/>
            <person name="Jueterbock A."/>
            <person name="Mraz A."/>
            <person name="Stam W.T."/>
            <person name="Tice H."/>
            <person name="Bornberg-Bauer E."/>
            <person name="Green P.J."/>
            <person name="Pearson G.A."/>
            <person name="Procaccini G."/>
            <person name="Duarte C.M."/>
            <person name="Schmutz J."/>
            <person name="Reusch T.B.H."/>
            <person name="Van de Peer Y."/>
        </authorList>
    </citation>
    <scope>NUCLEOTIDE SEQUENCE [LARGE SCALE GENOMIC DNA]</scope>
    <source>
        <strain evidence="4">cv. Finnish</strain>
    </source>
</reference>
<feature type="compositionally biased region" description="Basic and acidic residues" evidence="2">
    <location>
        <begin position="218"/>
        <end position="232"/>
    </location>
</feature>
<protein>
    <recommendedName>
        <fullName evidence="5">QWRF motif-containing protein 2</fullName>
    </recommendedName>
</protein>
<evidence type="ECO:0000313" key="3">
    <source>
        <dbReference type="EMBL" id="KMZ69065.1"/>
    </source>
</evidence>
<evidence type="ECO:0000256" key="1">
    <source>
        <dbReference type="ARBA" id="ARBA00010016"/>
    </source>
</evidence>
<dbReference type="GO" id="GO:0005737">
    <property type="term" value="C:cytoplasm"/>
    <property type="evidence" value="ECO:0000318"/>
    <property type="project" value="GO_Central"/>
</dbReference>
<keyword evidence="4" id="KW-1185">Reference proteome</keyword>
<sequence length="641" mass="69430">MGVATRSPTPVRNPSIRDPRNSATNRPPLVPSENASTTTSSTSRRPRMKEVTSRYLSSYSSSTSTSTSNSSSTTTTSSSSSSGSSANSSSRRFPSPLVSSRSSQALSRPSPGPKRSLSVDRARPATPKSDPRHRESVGNNVASSEMSSAARVLCTAARPLSTRSLSVSFQGGSFFYQTTAKAKAEAPCPTRKPTPERRKSGITPERKRIGVGSCGDGDLQHVENSRPADKHRWPSSRMKQGESMLTRSMDCSLEKNQRMIAAVKSLQQPMAFEDGITHRMSFDGSVSSDTESVSSESNYSTGKDSNGLVHNYRSCSRGESKSRLHRGFTEQVSTNPAMLPRGGVKSPQNLHPTKKLFMPGPVSSPRSVSSPLRGHIRPLSPSKAFGHTPLPSPSRAMSSPLRSRDSSGMAVGSSSIGRPGPGPAPSIVTFASEVRRTKNGESKIEEAHLLRLLYNRHLQWCCVNARVDASMAMQRLIAEKNLYSAWVALSELHTSVTTKKIKLHILTQTFKLSFVLGKQMVYLGEWSHMDRDHSTSLSGAIDALKASTLRLPVVEAKADIQNVKETINSAVYAMQAMESSIRSLLLKVDGANSLVSELNKVSIQEQALLAQARDLLSMVAAIHVKLCSLRGHNVQLNRNQS</sequence>
<accession>A0A0K9PLF2</accession>
<feature type="compositionally biased region" description="Basic and acidic residues" evidence="2">
    <location>
        <begin position="193"/>
        <end position="208"/>
    </location>
</feature>
<feature type="compositionally biased region" description="Polar residues" evidence="2">
    <location>
        <begin position="1"/>
        <end position="12"/>
    </location>
</feature>
<evidence type="ECO:0000313" key="4">
    <source>
        <dbReference type="Proteomes" id="UP000036987"/>
    </source>
</evidence>
<feature type="compositionally biased region" description="Basic and acidic residues" evidence="2">
    <location>
        <begin position="117"/>
        <end position="136"/>
    </location>
</feature>
<feature type="region of interest" description="Disordered" evidence="2">
    <location>
        <begin position="1"/>
        <end position="148"/>
    </location>
</feature>
<dbReference type="Proteomes" id="UP000036987">
    <property type="component" value="Unassembled WGS sequence"/>
</dbReference>
<evidence type="ECO:0008006" key="5">
    <source>
        <dbReference type="Google" id="ProtNLM"/>
    </source>
</evidence>
<feature type="compositionally biased region" description="Low complexity" evidence="2">
    <location>
        <begin position="359"/>
        <end position="373"/>
    </location>
</feature>
<name>A0A0K9PLF2_ZOSMR</name>
<dbReference type="GO" id="GO:0005880">
    <property type="term" value="C:nuclear microtubule"/>
    <property type="evidence" value="ECO:0000318"/>
    <property type="project" value="GO_Central"/>
</dbReference>